<keyword evidence="2" id="KW-0560">Oxidoreductase</keyword>
<dbReference type="EMBL" id="JACIER010000002">
    <property type="protein sequence ID" value="MBB4042707.1"/>
    <property type="molecule type" value="Genomic_DNA"/>
</dbReference>
<dbReference type="Proteomes" id="UP000560658">
    <property type="component" value="Unassembled WGS sequence"/>
</dbReference>
<dbReference type="SUPFAM" id="SSF50475">
    <property type="entry name" value="FMN-binding split barrel"/>
    <property type="match status" value="1"/>
</dbReference>
<dbReference type="AlphaFoldDB" id="A0A840CRS1"/>
<dbReference type="CDD" id="cd02150">
    <property type="entry name" value="nitroreductase"/>
    <property type="match status" value="1"/>
</dbReference>
<evidence type="ECO:0000259" key="3">
    <source>
        <dbReference type="Pfam" id="PF00881"/>
    </source>
</evidence>
<feature type="domain" description="Nitroreductase" evidence="3">
    <location>
        <begin position="112"/>
        <end position="188"/>
    </location>
</feature>
<feature type="domain" description="Flavin reductase like" evidence="4">
    <location>
        <begin position="255"/>
        <end position="397"/>
    </location>
</feature>
<dbReference type="Pfam" id="PF01613">
    <property type="entry name" value="Flavin_Reduct"/>
    <property type="match status" value="1"/>
</dbReference>
<dbReference type="GO" id="GO:0016646">
    <property type="term" value="F:oxidoreductase activity, acting on the CH-NH group of donors, NAD or NADP as acceptor"/>
    <property type="evidence" value="ECO:0007669"/>
    <property type="project" value="UniProtKB-ARBA"/>
</dbReference>
<dbReference type="RefSeq" id="WP_081741350.1">
    <property type="nucleotide sequence ID" value="NZ_JACIER010000002.1"/>
</dbReference>
<name>A0A840CRS1_9BACE</name>
<accession>A0A840CRS1</accession>
<evidence type="ECO:0000259" key="4">
    <source>
        <dbReference type="Pfam" id="PF01613"/>
    </source>
</evidence>
<reference evidence="5" key="1">
    <citation type="submission" date="2020-08" db="EMBL/GenBank/DDBJ databases">
        <title>Genomic Encyclopedia of Type Strains, Phase IV (KMG-IV): sequencing the most valuable type-strain genomes for metagenomic binning, comparative biology and taxonomic classification.</title>
        <authorList>
            <person name="Goeker M."/>
        </authorList>
    </citation>
    <scope>NUCLEOTIDE SEQUENCE [LARGE SCALE GENOMIC DNA]</scope>
    <source>
        <strain evidence="5">DSM 105720</strain>
    </source>
</reference>
<evidence type="ECO:0000313" key="5">
    <source>
        <dbReference type="EMBL" id="MBB4042707.1"/>
    </source>
</evidence>
<dbReference type="GO" id="GO:0010181">
    <property type="term" value="F:FMN binding"/>
    <property type="evidence" value="ECO:0007669"/>
    <property type="project" value="InterPro"/>
</dbReference>
<sequence>MNTSNILNVLLAVALVILSVKIAFFTSNHADVETDTSAAVINNILTRTSIRAYQDKPVEEEKIQQLLQAGMAAPSAKNKQPWSFVVVKKKEILQQLADALPFAKMASQASAVIVTCGDLTKTLEGEAAAFWIQDVSAASENILLAAHGLGLGAVWTGVYPGADRMKSVSDILNLPDHIIPLNVIPIGYPAESPAPKNKWKEENVHYDGWNAGEAGKSEAKATAPATAKESQWKKFNPMEQWQANPFTLFSKDWMLLAVGKKGDMNAMTIGWGGLGTLWGEDRPVVTVYVEKRRYTHSFMEKNEYFTVTAFPEQYRDALKYLGTHSGRDGDKIKAANLHVEYTQLGNPIFTEGKLVLECKKVYGAPFNPEGFGDVARKVYSDRPLHSVYIGEVVNAWIK</sequence>
<dbReference type="Gene3D" id="3.40.109.10">
    <property type="entry name" value="NADH Oxidase"/>
    <property type="match status" value="1"/>
</dbReference>
<keyword evidence="6" id="KW-1185">Reference proteome</keyword>
<dbReference type="InterPro" id="IPR002563">
    <property type="entry name" value="Flavin_Rdtase-like_dom"/>
</dbReference>
<dbReference type="PANTHER" id="PTHR43673:SF10">
    <property type="entry name" value="NADH DEHYDROGENASE_NAD(P)H NITROREDUCTASE XCC3605-RELATED"/>
    <property type="match status" value="1"/>
</dbReference>
<feature type="domain" description="Nitroreductase" evidence="3">
    <location>
        <begin position="44"/>
        <end position="99"/>
    </location>
</feature>
<dbReference type="InterPro" id="IPR000415">
    <property type="entry name" value="Nitroreductase-like"/>
</dbReference>
<dbReference type="Gene3D" id="2.30.110.10">
    <property type="entry name" value="Electron Transport, Fmn-binding Protein, Chain A"/>
    <property type="match status" value="1"/>
</dbReference>
<dbReference type="PANTHER" id="PTHR43673">
    <property type="entry name" value="NAD(P)H NITROREDUCTASE YDGI-RELATED"/>
    <property type="match status" value="1"/>
</dbReference>
<dbReference type="Pfam" id="PF00881">
    <property type="entry name" value="Nitroreductase"/>
    <property type="match status" value="2"/>
</dbReference>
<evidence type="ECO:0000313" key="6">
    <source>
        <dbReference type="Proteomes" id="UP000560658"/>
    </source>
</evidence>
<evidence type="ECO:0000256" key="2">
    <source>
        <dbReference type="ARBA" id="ARBA00023002"/>
    </source>
</evidence>
<comment type="similarity">
    <text evidence="1">Belongs to the nitroreductase family.</text>
</comment>
<dbReference type="SUPFAM" id="SSF55469">
    <property type="entry name" value="FMN-dependent nitroreductase-like"/>
    <property type="match status" value="1"/>
</dbReference>
<dbReference type="InterPro" id="IPR012349">
    <property type="entry name" value="Split_barrel_FMN-bd"/>
</dbReference>
<comment type="caution">
    <text evidence="5">The sequence shown here is derived from an EMBL/GenBank/DDBJ whole genome shotgun (WGS) entry which is preliminary data.</text>
</comment>
<protein>
    <submittedName>
        <fullName evidence="5">Nitroreductase/flavin reductase (DIM6/NTAB) family NADH-FMN oxidoreductase RutF</fullName>
    </submittedName>
</protein>
<proteinExistence type="inferred from homology"/>
<evidence type="ECO:0000256" key="1">
    <source>
        <dbReference type="ARBA" id="ARBA00007118"/>
    </source>
</evidence>
<gene>
    <name evidence="5" type="ORF">GGR06_000472</name>
</gene>
<dbReference type="InterPro" id="IPR029479">
    <property type="entry name" value="Nitroreductase"/>
</dbReference>
<organism evidence="5 6">
    <name type="scientific">Bacteroides reticulotermitis</name>
    <dbReference type="NCBI Taxonomy" id="1133319"/>
    <lineage>
        <taxon>Bacteria</taxon>
        <taxon>Pseudomonadati</taxon>
        <taxon>Bacteroidota</taxon>
        <taxon>Bacteroidia</taxon>
        <taxon>Bacteroidales</taxon>
        <taxon>Bacteroidaceae</taxon>
        <taxon>Bacteroides</taxon>
    </lineage>
</organism>